<reference evidence="2 3" key="1">
    <citation type="submission" date="2024-01" db="EMBL/GenBank/DDBJ databases">
        <title>A draft genome for the cacao thread blight pathogen Marasmiellus scandens.</title>
        <authorList>
            <person name="Baruah I.K."/>
            <person name="Leung J."/>
            <person name="Bukari Y."/>
            <person name="Amoako-Attah I."/>
            <person name="Meinhardt L.W."/>
            <person name="Bailey B.A."/>
            <person name="Cohen S.P."/>
        </authorList>
    </citation>
    <scope>NUCLEOTIDE SEQUENCE [LARGE SCALE GENOMIC DNA]</scope>
    <source>
        <strain evidence="2 3">GH-19</strain>
    </source>
</reference>
<evidence type="ECO:0000313" key="2">
    <source>
        <dbReference type="EMBL" id="KAK7463483.1"/>
    </source>
</evidence>
<accession>A0ABR1JNI2</accession>
<dbReference type="EMBL" id="JBANRG010000009">
    <property type="protein sequence ID" value="KAK7463483.1"/>
    <property type="molecule type" value="Genomic_DNA"/>
</dbReference>
<feature type="region of interest" description="Disordered" evidence="1">
    <location>
        <begin position="1"/>
        <end position="31"/>
    </location>
</feature>
<proteinExistence type="predicted"/>
<sequence>MSDIPLVSSPASTVTWPSSPTPGPVNQDAPLTPMSSARALVQARRAASLTNPPAQIAGVSRLFSEVQEEENGFQGSSMDPSFGVIPGPLFSTQLPGQIPNEQALLVRLQALKRQRTLSADSQREYEQFEKALTPHEGLAFVLLTMLETRDLLRLLTLAQEYRAPDTVKTTCKDYACIFLLSPALLQYKLDKNAAPNVLMAMRELGIQNLPDACETGRCELILEIIKKAMTDFRHHLKEKIAASIKSNQDIAALTKACIGTSKAKPTAGLFIRIAFLRWMYTTNPKATGDTFWKIVDEHLIKTRREYPTTAEQQEVFVALYEADLARFGQPDLVNHPQVSVNDIDSWILQVNAAASRVHV</sequence>
<organism evidence="2 3">
    <name type="scientific">Marasmiellus scandens</name>
    <dbReference type="NCBI Taxonomy" id="2682957"/>
    <lineage>
        <taxon>Eukaryota</taxon>
        <taxon>Fungi</taxon>
        <taxon>Dikarya</taxon>
        <taxon>Basidiomycota</taxon>
        <taxon>Agaricomycotina</taxon>
        <taxon>Agaricomycetes</taxon>
        <taxon>Agaricomycetidae</taxon>
        <taxon>Agaricales</taxon>
        <taxon>Marasmiineae</taxon>
        <taxon>Omphalotaceae</taxon>
        <taxon>Marasmiellus</taxon>
    </lineage>
</organism>
<gene>
    <name evidence="2" type="ORF">VKT23_006831</name>
</gene>
<keyword evidence="3" id="KW-1185">Reference proteome</keyword>
<evidence type="ECO:0000256" key="1">
    <source>
        <dbReference type="SAM" id="MobiDB-lite"/>
    </source>
</evidence>
<feature type="compositionally biased region" description="Polar residues" evidence="1">
    <location>
        <begin position="9"/>
        <end position="18"/>
    </location>
</feature>
<comment type="caution">
    <text evidence="2">The sequence shown here is derived from an EMBL/GenBank/DDBJ whole genome shotgun (WGS) entry which is preliminary data.</text>
</comment>
<protein>
    <submittedName>
        <fullName evidence="2">Uncharacterized protein</fullName>
    </submittedName>
</protein>
<evidence type="ECO:0000313" key="3">
    <source>
        <dbReference type="Proteomes" id="UP001498398"/>
    </source>
</evidence>
<name>A0ABR1JNI2_9AGAR</name>
<dbReference type="Proteomes" id="UP001498398">
    <property type="component" value="Unassembled WGS sequence"/>
</dbReference>